<evidence type="ECO:0000313" key="2">
    <source>
        <dbReference type="EMBL" id="KAK7273914.1"/>
    </source>
</evidence>
<feature type="region of interest" description="Disordered" evidence="1">
    <location>
        <begin position="1"/>
        <end position="28"/>
    </location>
</feature>
<name>A0AAN9FCS0_CROPI</name>
<comment type="caution">
    <text evidence="2">The sequence shown here is derived from an EMBL/GenBank/DDBJ whole genome shotgun (WGS) entry which is preliminary data.</text>
</comment>
<gene>
    <name evidence="2" type="ORF">RIF29_14981</name>
</gene>
<sequence length="165" mass="18331">MARKRGRPSKTPSSSAKKTPDKHASVVDDQICIDLTMSDEETLEDIHNLSPKKAEALLRNLDSLRARISNKLPMDIRTNEGLKPHEEDGWEERKKPSKEDIEKIDEGLRANDDVVVDAAIASSNVGRARDSQNDDTIIGESSNSGGVRRMKSRLDLGLMLNLIRS</sequence>
<evidence type="ECO:0000313" key="3">
    <source>
        <dbReference type="Proteomes" id="UP001372338"/>
    </source>
</evidence>
<feature type="compositionally biased region" description="Basic and acidic residues" evidence="1">
    <location>
        <begin position="77"/>
        <end position="106"/>
    </location>
</feature>
<dbReference type="EMBL" id="JAYWIO010000003">
    <property type="protein sequence ID" value="KAK7273914.1"/>
    <property type="molecule type" value="Genomic_DNA"/>
</dbReference>
<feature type="region of interest" description="Disordered" evidence="1">
    <location>
        <begin position="75"/>
        <end position="106"/>
    </location>
</feature>
<feature type="region of interest" description="Disordered" evidence="1">
    <location>
        <begin position="125"/>
        <end position="146"/>
    </location>
</feature>
<evidence type="ECO:0000256" key="1">
    <source>
        <dbReference type="SAM" id="MobiDB-lite"/>
    </source>
</evidence>
<dbReference type="Proteomes" id="UP001372338">
    <property type="component" value="Unassembled WGS sequence"/>
</dbReference>
<organism evidence="2 3">
    <name type="scientific">Crotalaria pallida</name>
    <name type="common">Smooth rattlebox</name>
    <name type="synonym">Crotalaria striata</name>
    <dbReference type="NCBI Taxonomy" id="3830"/>
    <lineage>
        <taxon>Eukaryota</taxon>
        <taxon>Viridiplantae</taxon>
        <taxon>Streptophyta</taxon>
        <taxon>Embryophyta</taxon>
        <taxon>Tracheophyta</taxon>
        <taxon>Spermatophyta</taxon>
        <taxon>Magnoliopsida</taxon>
        <taxon>eudicotyledons</taxon>
        <taxon>Gunneridae</taxon>
        <taxon>Pentapetalae</taxon>
        <taxon>rosids</taxon>
        <taxon>fabids</taxon>
        <taxon>Fabales</taxon>
        <taxon>Fabaceae</taxon>
        <taxon>Papilionoideae</taxon>
        <taxon>50 kb inversion clade</taxon>
        <taxon>genistoids sensu lato</taxon>
        <taxon>core genistoids</taxon>
        <taxon>Crotalarieae</taxon>
        <taxon>Crotalaria</taxon>
    </lineage>
</organism>
<dbReference type="AlphaFoldDB" id="A0AAN9FCS0"/>
<accession>A0AAN9FCS0</accession>
<protein>
    <submittedName>
        <fullName evidence="2">Uncharacterized protein</fullName>
    </submittedName>
</protein>
<reference evidence="2 3" key="1">
    <citation type="submission" date="2024-01" db="EMBL/GenBank/DDBJ databases">
        <title>The genomes of 5 underutilized Papilionoideae crops provide insights into root nodulation and disease resistanc.</title>
        <authorList>
            <person name="Yuan L."/>
        </authorList>
    </citation>
    <scope>NUCLEOTIDE SEQUENCE [LARGE SCALE GENOMIC DNA]</scope>
    <source>
        <strain evidence="2">ZHUSHIDOU_FW_LH</strain>
        <tissue evidence="2">Leaf</tissue>
    </source>
</reference>
<proteinExistence type="predicted"/>
<keyword evidence="3" id="KW-1185">Reference proteome</keyword>